<evidence type="ECO:0000256" key="4">
    <source>
        <dbReference type="ARBA" id="ARBA00023136"/>
    </source>
</evidence>
<organism evidence="8 9">
    <name type="scientific">Pseudomonas rhizophila</name>
    <dbReference type="NCBI Taxonomy" id="2045200"/>
    <lineage>
        <taxon>Bacteria</taxon>
        <taxon>Pseudomonadati</taxon>
        <taxon>Pseudomonadota</taxon>
        <taxon>Gammaproteobacteria</taxon>
        <taxon>Pseudomonadales</taxon>
        <taxon>Pseudomonadaceae</taxon>
        <taxon>Pseudomonas</taxon>
    </lineage>
</organism>
<name>A0ABN5JNC2_9PSED</name>
<evidence type="ECO:0000256" key="2">
    <source>
        <dbReference type="ARBA" id="ARBA00022692"/>
    </source>
</evidence>
<evidence type="ECO:0000256" key="3">
    <source>
        <dbReference type="ARBA" id="ARBA00022989"/>
    </source>
</evidence>
<gene>
    <name evidence="8" type="ORF">CRX69_05320</name>
</gene>
<dbReference type="Proteomes" id="UP000241936">
    <property type="component" value="Chromosome"/>
</dbReference>
<feature type="compositionally biased region" description="Low complexity" evidence="5">
    <location>
        <begin position="204"/>
        <end position="213"/>
    </location>
</feature>
<dbReference type="Pfam" id="PF01794">
    <property type="entry name" value="Ferric_reduct"/>
    <property type="match status" value="1"/>
</dbReference>
<comment type="subcellular location">
    <subcellularLocation>
        <location evidence="1">Membrane</location>
        <topology evidence="1">Multi-pass membrane protein</topology>
    </subcellularLocation>
</comment>
<evidence type="ECO:0000256" key="5">
    <source>
        <dbReference type="SAM" id="MobiDB-lite"/>
    </source>
</evidence>
<feature type="transmembrane region" description="Helical" evidence="6">
    <location>
        <begin position="81"/>
        <end position="100"/>
    </location>
</feature>
<reference evidence="8 9" key="1">
    <citation type="journal article" date="2018" name="Front. Microbiol.">
        <title>Pseudomonas rhizophila S211, a New Plant Growth-Promoting Rhizobacterium with Potential in Pesticide-Bioremediation.</title>
        <authorList>
            <person name="Hassen W."/>
            <person name="Neifar M."/>
            <person name="Cherif H."/>
            <person name="Najjari A."/>
            <person name="Chouchane H."/>
            <person name="Driouich R.C."/>
            <person name="Salah A."/>
            <person name="Naili F."/>
            <person name="Mosbah A."/>
            <person name="Souissi Y."/>
            <person name="Raddadi N."/>
            <person name="Ouzari H.I."/>
            <person name="Fava F."/>
            <person name="Cherif A."/>
        </authorList>
    </citation>
    <scope>NUCLEOTIDE SEQUENCE [LARGE SCALE GENOMIC DNA]</scope>
    <source>
        <strain evidence="8 9">S211</strain>
    </source>
</reference>
<keyword evidence="4 6" id="KW-0472">Membrane</keyword>
<feature type="region of interest" description="Disordered" evidence="5">
    <location>
        <begin position="202"/>
        <end position="221"/>
    </location>
</feature>
<evidence type="ECO:0000259" key="7">
    <source>
        <dbReference type="Pfam" id="PF01794"/>
    </source>
</evidence>
<accession>A0ABN5JNC2</accession>
<proteinExistence type="predicted"/>
<evidence type="ECO:0000256" key="6">
    <source>
        <dbReference type="SAM" id="Phobius"/>
    </source>
</evidence>
<feature type="domain" description="Ferric oxidoreductase" evidence="7">
    <location>
        <begin position="51"/>
        <end position="160"/>
    </location>
</feature>
<dbReference type="RefSeq" id="WP_076385210.1">
    <property type="nucleotide sequence ID" value="NZ_CP024081.1"/>
</dbReference>
<evidence type="ECO:0000256" key="1">
    <source>
        <dbReference type="ARBA" id="ARBA00004141"/>
    </source>
</evidence>
<feature type="transmembrane region" description="Helical" evidence="6">
    <location>
        <begin position="172"/>
        <end position="192"/>
    </location>
</feature>
<feature type="transmembrane region" description="Helical" evidence="6">
    <location>
        <begin position="149"/>
        <end position="166"/>
    </location>
</feature>
<evidence type="ECO:0000313" key="9">
    <source>
        <dbReference type="Proteomes" id="UP000241936"/>
    </source>
</evidence>
<keyword evidence="2 6" id="KW-0812">Transmembrane</keyword>
<dbReference type="InterPro" id="IPR013130">
    <property type="entry name" value="Fe3_Rdtase_TM_dom"/>
</dbReference>
<dbReference type="EMBL" id="CP024081">
    <property type="protein sequence ID" value="AVU74651.1"/>
    <property type="molecule type" value="Genomic_DNA"/>
</dbReference>
<feature type="transmembrane region" description="Helical" evidence="6">
    <location>
        <begin position="46"/>
        <end position="69"/>
    </location>
</feature>
<keyword evidence="3 6" id="KW-1133">Transmembrane helix</keyword>
<protein>
    <recommendedName>
        <fullName evidence="7">Ferric oxidoreductase domain-containing protein</fullName>
    </recommendedName>
</protein>
<feature type="transmembrane region" description="Helical" evidence="6">
    <location>
        <begin position="120"/>
        <end position="137"/>
    </location>
</feature>
<sequence length="221" mass="23998">MPASTFRFQGWSLFSLLAALVLLMTALTLALHPDLTEGVRSAIRATARSSFALFLLAFTASAFAVLVPSPLSRSLVRERRFIGLAFAFSHLVHAVLIYSYGQLNPEFWPGRTTVGNIPGSVGYVFILLLALTSFKSTARLIGGKAWKRLHVSGMWVLVAIFAYSNFKRIPMSAWYVLPFGLTCAAIAIRLVGKLAQANARRRSSSPSGRAAAPLVATDHSN</sequence>
<keyword evidence="9" id="KW-1185">Reference proteome</keyword>
<evidence type="ECO:0000313" key="8">
    <source>
        <dbReference type="EMBL" id="AVU74651.1"/>
    </source>
</evidence>